<dbReference type="Proteomes" id="UP000179245">
    <property type="component" value="Unassembled WGS sequence"/>
</dbReference>
<sequence>MKKKIALIIAFRDFRDEEYFEPKEILEKAGFEITTVSEKMGPAMGVYGGEAEINLLLSELKVHDFDAVVFVGGSGASRYFEDKSARRIVLEAVLENKVLGAICIAPTILALAGVLKNKKATAWSSNMDKSFIEILKKEGADYSTPSAVVIDGLIITANGPEAATAFAQAILDKLK</sequence>
<proteinExistence type="predicted"/>
<gene>
    <name evidence="2" type="ORF">A2117_01775</name>
</gene>
<dbReference type="Pfam" id="PF01965">
    <property type="entry name" value="DJ-1_PfpI"/>
    <property type="match status" value="1"/>
</dbReference>
<comment type="caution">
    <text evidence="2">The sequence shown here is derived from an EMBL/GenBank/DDBJ whole genome shotgun (WGS) entry which is preliminary data.</text>
</comment>
<dbReference type="InterPro" id="IPR050325">
    <property type="entry name" value="Prot/Nucl_acid_deglycase"/>
</dbReference>
<protein>
    <recommendedName>
        <fullName evidence="1">DJ-1/PfpI domain-containing protein</fullName>
    </recommendedName>
</protein>
<dbReference type="Gene3D" id="3.40.50.880">
    <property type="match status" value="1"/>
</dbReference>
<reference evidence="2 3" key="1">
    <citation type="journal article" date="2016" name="Nat. Commun.">
        <title>Thousands of microbial genomes shed light on interconnected biogeochemical processes in an aquifer system.</title>
        <authorList>
            <person name="Anantharaman K."/>
            <person name="Brown C.T."/>
            <person name="Hug L.A."/>
            <person name="Sharon I."/>
            <person name="Castelle C.J."/>
            <person name="Probst A.J."/>
            <person name="Thomas B.C."/>
            <person name="Singh A."/>
            <person name="Wilkins M.J."/>
            <person name="Karaoz U."/>
            <person name="Brodie E.L."/>
            <person name="Williams K.H."/>
            <person name="Hubbard S.S."/>
            <person name="Banfield J.F."/>
        </authorList>
    </citation>
    <scope>NUCLEOTIDE SEQUENCE [LARGE SCALE GENOMIC DNA]</scope>
</reference>
<name>A0A1G2QN16_9BACT</name>
<dbReference type="STRING" id="1802443.A2117_01775"/>
<accession>A0A1G2QN16</accession>
<evidence type="ECO:0000313" key="3">
    <source>
        <dbReference type="Proteomes" id="UP000179245"/>
    </source>
</evidence>
<dbReference type="AlphaFoldDB" id="A0A1G2QN16"/>
<evidence type="ECO:0000313" key="2">
    <source>
        <dbReference type="EMBL" id="OHA61873.1"/>
    </source>
</evidence>
<feature type="domain" description="DJ-1/PfpI" evidence="1">
    <location>
        <begin position="3"/>
        <end position="172"/>
    </location>
</feature>
<organism evidence="2 3">
    <name type="scientific">Candidatus Wildermuthbacteria bacterium GWA2_46_15</name>
    <dbReference type="NCBI Taxonomy" id="1802443"/>
    <lineage>
        <taxon>Bacteria</taxon>
        <taxon>Candidatus Wildermuthiibacteriota</taxon>
    </lineage>
</organism>
<dbReference type="EMBL" id="MHTO01000027">
    <property type="protein sequence ID" value="OHA61873.1"/>
    <property type="molecule type" value="Genomic_DNA"/>
</dbReference>
<dbReference type="GO" id="GO:0005737">
    <property type="term" value="C:cytoplasm"/>
    <property type="evidence" value="ECO:0007669"/>
    <property type="project" value="TreeGrafter"/>
</dbReference>
<dbReference type="PANTHER" id="PTHR48094:SF12">
    <property type="entry name" value="PARKINSON DISEASE PROTEIN 7 HOMOLOG"/>
    <property type="match status" value="1"/>
</dbReference>
<dbReference type="InterPro" id="IPR029062">
    <property type="entry name" value="Class_I_gatase-like"/>
</dbReference>
<dbReference type="SUPFAM" id="SSF52317">
    <property type="entry name" value="Class I glutamine amidotransferase-like"/>
    <property type="match status" value="1"/>
</dbReference>
<dbReference type="PANTHER" id="PTHR48094">
    <property type="entry name" value="PROTEIN/NUCLEIC ACID DEGLYCASE DJ-1-RELATED"/>
    <property type="match status" value="1"/>
</dbReference>
<evidence type="ECO:0000259" key="1">
    <source>
        <dbReference type="Pfam" id="PF01965"/>
    </source>
</evidence>
<dbReference type="InterPro" id="IPR002818">
    <property type="entry name" value="DJ-1/PfpI"/>
</dbReference>